<dbReference type="InterPro" id="IPR000873">
    <property type="entry name" value="AMP-dep_synth/lig_dom"/>
</dbReference>
<evidence type="ECO:0000256" key="2">
    <source>
        <dbReference type="ARBA" id="ARBA00022840"/>
    </source>
</evidence>
<keyword evidence="2" id="KW-0067">ATP-binding</keyword>
<protein>
    <submittedName>
        <fullName evidence="4">AMP-binding protein</fullName>
    </submittedName>
</protein>
<dbReference type="PROSITE" id="PS00455">
    <property type="entry name" value="AMP_BINDING"/>
    <property type="match status" value="1"/>
</dbReference>
<organism evidence="4 5">
    <name type="scientific">Corallincola platygyrae</name>
    <dbReference type="NCBI Taxonomy" id="1193278"/>
    <lineage>
        <taxon>Bacteria</taxon>
        <taxon>Pseudomonadati</taxon>
        <taxon>Pseudomonadota</taxon>
        <taxon>Gammaproteobacteria</taxon>
        <taxon>Alteromonadales</taxon>
        <taxon>Psychromonadaceae</taxon>
        <taxon>Corallincola</taxon>
    </lineage>
</organism>
<dbReference type="RefSeq" id="WP_377776194.1">
    <property type="nucleotide sequence ID" value="NZ_JBHUHT010000009.1"/>
</dbReference>
<reference evidence="5" key="1">
    <citation type="journal article" date="2019" name="Int. J. Syst. Evol. Microbiol.">
        <title>The Global Catalogue of Microorganisms (GCM) 10K type strain sequencing project: providing services to taxonomists for standard genome sequencing and annotation.</title>
        <authorList>
            <consortium name="The Broad Institute Genomics Platform"/>
            <consortium name="The Broad Institute Genome Sequencing Center for Infectious Disease"/>
            <person name="Wu L."/>
            <person name="Ma J."/>
        </authorList>
    </citation>
    <scope>NUCLEOTIDE SEQUENCE [LARGE SCALE GENOMIC DNA]</scope>
    <source>
        <strain evidence="5">CGMCC 1.10992</strain>
    </source>
</reference>
<evidence type="ECO:0000256" key="1">
    <source>
        <dbReference type="ARBA" id="ARBA00022741"/>
    </source>
</evidence>
<dbReference type="SUPFAM" id="SSF56801">
    <property type="entry name" value="Acetyl-CoA synthetase-like"/>
    <property type="match status" value="1"/>
</dbReference>
<keyword evidence="5" id="KW-1185">Reference proteome</keyword>
<feature type="domain" description="AMP-dependent synthetase/ligase" evidence="3">
    <location>
        <begin position="8"/>
        <end position="386"/>
    </location>
</feature>
<dbReference type="Pfam" id="PF00501">
    <property type="entry name" value="AMP-binding"/>
    <property type="match status" value="1"/>
</dbReference>
<dbReference type="EMBL" id="JBHUHT010000009">
    <property type="protein sequence ID" value="MFD2095605.1"/>
    <property type="molecule type" value="Genomic_DNA"/>
</dbReference>
<gene>
    <name evidence="4" type="ORF">ACFSJ3_06360</name>
</gene>
<dbReference type="PANTHER" id="PTHR43272">
    <property type="entry name" value="LONG-CHAIN-FATTY-ACID--COA LIGASE"/>
    <property type="match status" value="1"/>
</dbReference>
<dbReference type="InterPro" id="IPR042099">
    <property type="entry name" value="ANL_N_sf"/>
</dbReference>
<evidence type="ECO:0000259" key="3">
    <source>
        <dbReference type="Pfam" id="PF00501"/>
    </source>
</evidence>
<proteinExistence type="predicted"/>
<name>A0ABW4XLG0_9GAMM</name>
<accession>A0ABW4XLG0</accession>
<dbReference type="InterPro" id="IPR020845">
    <property type="entry name" value="AMP-binding_CS"/>
</dbReference>
<evidence type="ECO:0000313" key="5">
    <source>
        <dbReference type="Proteomes" id="UP001597380"/>
    </source>
</evidence>
<dbReference type="PANTHER" id="PTHR43272:SF33">
    <property type="entry name" value="AMP-BINDING DOMAIN-CONTAINING PROTEIN-RELATED"/>
    <property type="match status" value="1"/>
</dbReference>
<comment type="caution">
    <text evidence="4">The sequence shown here is derived from an EMBL/GenBank/DDBJ whole genome shotgun (WGS) entry which is preliminary data.</text>
</comment>
<dbReference type="Pfam" id="PF23562">
    <property type="entry name" value="AMP-binding_C_3"/>
    <property type="match status" value="1"/>
</dbReference>
<keyword evidence="1" id="KW-0547">Nucleotide-binding</keyword>
<evidence type="ECO:0000313" key="4">
    <source>
        <dbReference type="EMBL" id="MFD2095605.1"/>
    </source>
</evidence>
<dbReference type="Gene3D" id="3.40.50.12780">
    <property type="entry name" value="N-terminal domain of ligase-like"/>
    <property type="match status" value="1"/>
</dbReference>
<dbReference type="Proteomes" id="UP001597380">
    <property type="component" value="Unassembled WGS sequence"/>
</dbReference>
<sequence length="550" mass="60991">MRMPISELERRTELTPDKIYLRQPVDGQVKDFTWSGVFDQVRRLAGGFQSLGLKPGDRIALMAKNCAEWFITDWAIMAAGMISVPIYPTAGEKTIRHVLSHSESKLLIIGKLDSTDALSNVLNDSGELALQTLSMPYPTVMTKLQWYKFLDASAPIESLNDPDENDVMSIIYTSGSTGTPKGVVMSFGAYHYASKQTQDTLGVTESDRVVSYLPLAHITERGVIEGPSLYAGCTVYFVESLDTFIFDINRAQPTFFLSVPRLWSKFLSNIHARVTPKKLSILLSLPVIGNLVARKIRRTLGLDQVRVFGSGSAPISPEILKWYKRLGMNISEGWGMTETGGLSCSNLPFDEARIGTIGVPLDGTEMKISEQGEVLISSPGLFQEYYQDPALTEESFTEDGFFKTGDKGEYNEALNAFRITGRVKELFKTEKGKYIAPVPIESKLAVNDLFEQICVMGTLLPQPIAVTVLSPAAESLSNEKIEASINQTLESINAQLEPHERLSGVFVAKDEWTIENELLTPTLKIKRGDIEQAYLPKLRMMTGKTVCWEA</sequence>